<dbReference type="Gene3D" id="3.40.50.450">
    <property type="match status" value="1"/>
</dbReference>
<keyword evidence="5" id="KW-1185">Reference proteome</keyword>
<evidence type="ECO:0000313" key="4">
    <source>
        <dbReference type="EMBL" id="MBH9579488.1"/>
    </source>
</evidence>
<sequence>MTVAATADQLELAAWLRLSGELGRTQARRLLQACACDARRAQAHLPAPTAEQQRRLEQALNWLEEPGHSLLRLGDADYPQQLLNSPDPPLALFLDGQREQLLRPALAIVGTRHPTPSGLELARQFAEDIVQAGWVVVSGLALGIDGAAHAAALQRGSTWAVLGCGLDQIYPPRHRSLAARIREQGLLISEHAPGEPPLPANFPVRNRIIAGLSEGCLVVEAALRSGSLITARLASEAGREVFALPGPIRSLQAQGCHQLIQQGAKLVQSLQDILDELPAPAPQPPSPAPLSTPVAESADPLLQALGFEPVGLDSLQQRLGWGTAEVLTQMFQLELQGQVQRLPGERFVRTNAGSQPP</sequence>
<dbReference type="InterPro" id="IPR036388">
    <property type="entry name" value="WH-like_DNA-bd_sf"/>
</dbReference>
<evidence type="ECO:0000259" key="3">
    <source>
        <dbReference type="Pfam" id="PF17782"/>
    </source>
</evidence>
<reference evidence="4" key="1">
    <citation type="submission" date="2020-12" db="EMBL/GenBank/DDBJ databases">
        <title>The genome sequence of Inhella sp. 1Y17.</title>
        <authorList>
            <person name="Liu Y."/>
        </authorList>
    </citation>
    <scope>NUCLEOTIDE SEQUENCE</scope>
    <source>
        <strain evidence="4">1Y17</strain>
    </source>
</reference>
<dbReference type="EMBL" id="JAEDAK010000023">
    <property type="protein sequence ID" value="MBH9579488.1"/>
    <property type="molecule type" value="Genomic_DNA"/>
</dbReference>
<accession>A0A931J669</accession>
<dbReference type="Proteomes" id="UP000613266">
    <property type="component" value="Unassembled WGS sequence"/>
</dbReference>
<feature type="domain" description="Smf/DprA SLOG" evidence="2">
    <location>
        <begin position="71"/>
        <end position="277"/>
    </location>
</feature>
<feature type="domain" description="DprA winged helix" evidence="3">
    <location>
        <begin position="286"/>
        <end position="344"/>
    </location>
</feature>
<dbReference type="PANTHER" id="PTHR43022">
    <property type="entry name" value="PROTEIN SMF"/>
    <property type="match status" value="1"/>
</dbReference>
<dbReference type="InterPro" id="IPR057666">
    <property type="entry name" value="DrpA_SLOG"/>
</dbReference>
<name>A0A931J669_9BURK</name>
<dbReference type="PANTHER" id="PTHR43022:SF1">
    <property type="entry name" value="PROTEIN SMF"/>
    <property type="match status" value="1"/>
</dbReference>
<evidence type="ECO:0000313" key="5">
    <source>
        <dbReference type="Proteomes" id="UP000613266"/>
    </source>
</evidence>
<comment type="caution">
    <text evidence="4">The sequence shown here is derived from an EMBL/GenBank/DDBJ whole genome shotgun (WGS) entry which is preliminary data.</text>
</comment>
<evidence type="ECO:0000256" key="1">
    <source>
        <dbReference type="ARBA" id="ARBA00006525"/>
    </source>
</evidence>
<dbReference type="Pfam" id="PF02481">
    <property type="entry name" value="DNA_processg_A"/>
    <property type="match status" value="1"/>
</dbReference>
<evidence type="ECO:0000259" key="2">
    <source>
        <dbReference type="Pfam" id="PF02481"/>
    </source>
</evidence>
<dbReference type="InterPro" id="IPR041614">
    <property type="entry name" value="DprA_WH"/>
</dbReference>
<dbReference type="NCBIfam" id="TIGR00732">
    <property type="entry name" value="dprA"/>
    <property type="match status" value="1"/>
</dbReference>
<proteinExistence type="inferred from homology"/>
<comment type="similarity">
    <text evidence="1">Belongs to the DprA/Smf family.</text>
</comment>
<dbReference type="AlphaFoldDB" id="A0A931J669"/>
<dbReference type="Gene3D" id="1.10.10.10">
    <property type="entry name" value="Winged helix-like DNA-binding domain superfamily/Winged helix DNA-binding domain"/>
    <property type="match status" value="1"/>
</dbReference>
<protein>
    <submittedName>
        <fullName evidence="4">DNA-protecting protein DprA</fullName>
    </submittedName>
</protein>
<dbReference type="SUPFAM" id="SSF102405">
    <property type="entry name" value="MCP/YpsA-like"/>
    <property type="match status" value="1"/>
</dbReference>
<dbReference type="InterPro" id="IPR003488">
    <property type="entry name" value="DprA"/>
</dbReference>
<dbReference type="Pfam" id="PF17782">
    <property type="entry name" value="WHD_DprA"/>
    <property type="match status" value="1"/>
</dbReference>
<organism evidence="4 5">
    <name type="scientific">Inhella proteolytica</name>
    <dbReference type="NCBI Taxonomy" id="2795029"/>
    <lineage>
        <taxon>Bacteria</taxon>
        <taxon>Pseudomonadati</taxon>
        <taxon>Pseudomonadota</taxon>
        <taxon>Betaproteobacteria</taxon>
        <taxon>Burkholderiales</taxon>
        <taxon>Sphaerotilaceae</taxon>
        <taxon>Inhella</taxon>
    </lineage>
</organism>
<gene>
    <name evidence="4" type="primary">dprA</name>
    <name evidence="4" type="ORF">I7X39_21530</name>
</gene>
<dbReference type="GO" id="GO:0009294">
    <property type="term" value="P:DNA-mediated transformation"/>
    <property type="evidence" value="ECO:0007669"/>
    <property type="project" value="InterPro"/>
</dbReference>